<dbReference type="InterPro" id="IPR010998">
    <property type="entry name" value="Integrase_recombinase_N"/>
</dbReference>
<dbReference type="Gene3D" id="1.10.443.10">
    <property type="entry name" value="Intergrase catalytic core"/>
    <property type="match status" value="1"/>
</dbReference>
<dbReference type="EMBL" id="CP109886">
    <property type="protein sequence ID" value="WCF29095.1"/>
    <property type="molecule type" value="Genomic_DNA"/>
</dbReference>
<keyword evidence="3 5" id="KW-0238">DNA-binding</keyword>
<dbReference type="InterPro" id="IPR050808">
    <property type="entry name" value="Phage_Integrase"/>
</dbReference>
<dbReference type="PROSITE" id="PS51898">
    <property type="entry name" value="TYR_RECOMBINASE"/>
    <property type="match status" value="1"/>
</dbReference>
<feature type="domain" description="Tyr recombinase" evidence="6">
    <location>
        <begin position="168"/>
        <end position="359"/>
    </location>
</feature>
<evidence type="ECO:0000259" key="7">
    <source>
        <dbReference type="PROSITE" id="PS51900"/>
    </source>
</evidence>
<dbReference type="InterPro" id="IPR002104">
    <property type="entry name" value="Integrase_catalytic"/>
</dbReference>
<evidence type="ECO:0000256" key="2">
    <source>
        <dbReference type="ARBA" id="ARBA00022908"/>
    </source>
</evidence>
<accession>A0AAJ5UIF3</accession>
<dbReference type="RefSeq" id="WP_058565018.1">
    <property type="nucleotide sequence ID" value="NZ_CP109886.1"/>
</dbReference>
<protein>
    <submittedName>
        <fullName evidence="8">Tyrosine-type recombinase/integrase</fullName>
    </submittedName>
</protein>
<reference evidence="8" key="2">
    <citation type="submission" date="2022-10" db="EMBL/GenBank/DDBJ databases">
        <authorList>
            <person name="Landa B."/>
            <person name="Arias-Giraldo L.F."/>
            <person name="Roman-Ecija M."/>
            <person name="Velasco-Amo M.P."/>
            <person name="De La Fuente L."/>
            <person name="Marco-Noales E."/>
            <person name="Moralejo E."/>
        </authorList>
    </citation>
    <scope>NUCLEOTIDE SEQUENCE</scope>
    <source>
        <strain evidence="8">CFBP8073</strain>
    </source>
</reference>
<dbReference type="Proteomes" id="UP001211513">
    <property type="component" value="Chromosome"/>
</dbReference>
<evidence type="ECO:0000313" key="9">
    <source>
        <dbReference type="Proteomes" id="UP001211513"/>
    </source>
</evidence>
<dbReference type="SUPFAM" id="SSF56349">
    <property type="entry name" value="DNA breaking-rejoining enzymes"/>
    <property type="match status" value="1"/>
</dbReference>
<feature type="domain" description="Core-binding (CB)" evidence="7">
    <location>
        <begin position="70"/>
        <end position="149"/>
    </location>
</feature>
<reference evidence="8" key="1">
    <citation type="journal article" date="2022" name="Phytopathology">
        <title>Complete circularized genome resources of seven strains of Xylella fastidiosa subsp. fastidiosa using hybrid assembly reveals unknown plasmids.</title>
        <authorList>
            <person name="Velasco-Amo M.D.P."/>
            <person name="Arias-Giraldo L.F.F."/>
            <person name="Ecija M.R."/>
            <person name="De La Fuente L."/>
            <person name="Marco-Noales E."/>
            <person name="Moralejo E."/>
            <person name="Navas-Cort J.A."/>
            <person name="Landa B.B."/>
        </authorList>
    </citation>
    <scope>NUCLEOTIDE SEQUENCE</scope>
    <source>
        <strain evidence="8">CFBP8073</strain>
    </source>
</reference>
<dbReference type="PROSITE" id="PS51900">
    <property type="entry name" value="CB"/>
    <property type="match status" value="1"/>
</dbReference>
<keyword evidence="2" id="KW-0229">DNA integration</keyword>
<dbReference type="InterPro" id="IPR044068">
    <property type="entry name" value="CB"/>
</dbReference>
<gene>
    <name evidence="8" type="ORF">OK117_04300</name>
</gene>
<evidence type="ECO:0000256" key="3">
    <source>
        <dbReference type="ARBA" id="ARBA00023125"/>
    </source>
</evidence>
<dbReference type="PANTHER" id="PTHR30629">
    <property type="entry name" value="PROPHAGE INTEGRASE"/>
    <property type="match status" value="1"/>
</dbReference>
<comment type="similarity">
    <text evidence="1">Belongs to the 'phage' integrase family.</text>
</comment>
<evidence type="ECO:0000259" key="6">
    <source>
        <dbReference type="PROSITE" id="PS51898"/>
    </source>
</evidence>
<dbReference type="AlphaFoldDB" id="A0AAJ5UIF3"/>
<organism evidence="8 9">
    <name type="scientific">Xylella fastidiosa subsp. fastidiosa</name>
    <dbReference type="NCBI Taxonomy" id="644356"/>
    <lineage>
        <taxon>Bacteria</taxon>
        <taxon>Pseudomonadati</taxon>
        <taxon>Pseudomonadota</taxon>
        <taxon>Gammaproteobacteria</taxon>
        <taxon>Lysobacterales</taxon>
        <taxon>Lysobacteraceae</taxon>
        <taxon>Xylella</taxon>
    </lineage>
</organism>
<dbReference type="InterPro" id="IPR013762">
    <property type="entry name" value="Integrase-like_cat_sf"/>
</dbReference>
<evidence type="ECO:0000256" key="5">
    <source>
        <dbReference type="PROSITE-ProRule" id="PRU01248"/>
    </source>
</evidence>
<dbReference type="Pfam" id="PF00589">
    <property type="entry name" value="Phage_integrase"/>
    <property type="match status" value="1"/>
</dbReference>
<dbReference type="GO" id="GO:0006310">
    <property type="term" value="P:DNA recombination"/>
    <property type="evidence" value="ECO:0007669"/>
    <property type="project" value="UniProtKB-KW"/>
</dbReference>
<dbReference type="PANTHER" id="PTHR30629:SF2">
    <property type="entry name" value="PROPHAGE INTEGRASE INTS-RELATED"/>
    <property type="match status" value="1"/>
</dbReference>
<dbReference type="GO" id="GO:0015074">
    <property type="term" value="P:DNA integration"/>
    <property type="evidence" value="ECO:0007669"/>
    <property type="project" value="UniProtKB-KW"/>
</dbReference>
<dbReference type="Gene3D" id="1.10.150.130">
    <property type="match status" value="1"/>
</dbReference>
<dbReference type="InterPro" id="IPR011010">
    <property type="entry name" value="DNA_brk_join_enz"/>
</dbReference>
<evidence type="ECO:0000313" key="8">
    <source>
        <dbReference type="EMBL" id="WCF29095.1"/>
    </source>
</evidence>
<sequence length="363" mass="41409">MRRKSSGSNLPPRMLSRRRKLKSGKIWIGYYYNGYTAEGRRIEIPLGSDLDEARIKWAELASNKPSGNTRLVSTVIDRYLREVLPTKARSSQNTVKGFLTTVRKAFGEMNIDKVTMQHIVAYRDTRSRTAPVGANRELSCFSRVWNMALEWGYTANANPIKGLRKNKETPREFYVDDAVWTVVYRAASDELRDAMDLAYITAQRPADVLKMRYADISEGALELRQNKTKKRLRILLEENGEQTALGRLINRIKQRNRKVSSFFIIATPQGTPLNSTKLRDRFKSVRKKAATLAAKAGDADLAKRVLSFQFRDIRSKAASELPLDHASQLLGHTKQQITQRVYRRKGEVVSPNTEANLLIFNDK</sequence>
<evidence type="ECO:0000256" key="4">
    <source>
        <dbReference type="ARBA" id="ARBA00023172"/>
    </source>
</evidence>
<name>A0AAJ5UIF3_XYLFS</name>
<evidence type="ECO:0000256" key="1">
    <source>
        <dbReference type="ARBA" id="ARBA00008857"/>
    </source>
</evidence>
<keyword evidence="4" id="KW-0233">DNA recombination</keyword>
<proteinExistence type="inferred from homology"/>
<dbReference type="GO" id="GO:0003677">
    <property type="term" value="F:DNA binding"/>
    <property type="evidence" value="ECO:0007669"/>
    <property type="project" value="UniProtKB-UniRule"/>
</dbReference>